<evidence type="ECO:0000313" key="7">
    <source>
        <dbReference type="EMBL" id="MBB5204313.1"/>
    </source>
</evidence>
<dbReference type="GO" id="GO:0006508">
    <property type="term" value="P:proteolysis"/>
    <property type="evidence" value="ECO:0007669"/>
    <property type="project" value="UniProtKB-KW"/>
</dbReference>
<feature type="compositionally biased region" description="Low complexity" evidence="6">
    <location>
        <begin position="1"/>
        <end position="15"/>
    </location>
</feature>
<evidence type="ECO:0000256" key="1">
    <source>
        <dbReference type="ARBA" id="ARBA00022645"/>
    </source>
</evidence>
<evidence type="ECO:0000256" key="4">
    <source>
        <dbReference type="ARBA" id="ARBA00022801"/>
    </source>
</evidence>
<dbReference type="RefSeq" id="WP_138855997.1">
    <property type="nucleotide sequence ID" value="NZ_CP040709.1"/>
</dbReference>
<dbReference type="Pfam" id="PF00450">
    <property type="entry name" value="Peptidase_S10"/>
    <property type="match status" value="1"/>
</dbReference>
<reference evidence="7 8" key="1">
    <citation type="submission" date="2020-08" db="EMBL/GenBank/DDBJ databases">
        <title>Genomic Encyclopedia of Type Strains, Phase IV (KMG-IV): sequencing the most valuable type-strain genomes for metagenomic binning, comparative biology and taxonomic classification.</title>
        <authorList>
            <person name="Goeker M."/>
        </authorList>
    </citation>
    <scope>NUCLEOTIDE SEQUENCE [LARGE SCALE GENOMIC DNA]</scope>
    <source>
        <strain evidence="7 8">DSM 23958</strain>
    </source>
</reference>
<keyword evidence="2" id="KW-0645">Protease</keyword>
<protein>
    <submittedName>
        <fullName evidence="7">Carboxypeptidase C (Cathepsin A)</fullName>
    </submittedName>
</protein>
<evidence type="ECO:0000256" key="6">
    <source>
        <dbReference type="SAM" id="MobiDB-lite"/>
    </source>
</evidence>
<dbReference type="InterPro" id="IPR029058">
    <property type="entry name" value="AB_hydrolase_fold"/>
</dbReference>
<keyword evidence="8" id="KW-1185">Reference proteome</keyword>
<dbReference type="OrthoDB" id="9770107at2"/>
<dbReference type="SUPFAM" id="SSF53474">
    <property type="entry name" value="alpha/beta-Hydrolases"/>
    <property type="match status" value="1"/>
</dbReference>
<name>A0A840S3K9_9BURK</name>
<keyword evidence="3" id="KW-0732">Signal</keyword>
<sequence>MNEATAALPPATTPAEQRVEREHELKIGRRTLRYRASAGTLNLREPDIKDGTRQGEPVRAQVFYTAYTLLGAEANRPLVFAMNGGPGSSSVWLHLGLLGPQRVVSDEMGYCGAPPYALEANADTLLTHADLVFIDPVGTGYSRMAEGQKEAEYHDYQRDLDAIAEFMRLYLSREGRWGSAKYLLGESYGSTRAAALARQLQEKCELMLNGVVLVSPALDFQTFAFDVGNDLPHITFLPTFAATAWYHQALAPKLQALSLEALLAKAEAFALGPYASALLQGDRLDASAQRKIALEYATLTGLSPDFVQRCRLRVSDERFFKELLRERGEVVGRLDSRFVGHDRDDAGEKAEDDPSYSNLAGAYRVGMQRVLHEQLGWAGDAPYHLLAPLYKSWTWKGIENKYLHTAELLRQALHHQPELRVFVACGDLDLATPPGAALHSLAHMGLRAHLRTQIQVAHYPAGHMMYVHAESRQRLAEDLRAFVQGA</sequence>
<dbReference type="PANTHER" id="PTHR11802">
    <property type="entry name" value="SERINE PROTEASE FAMILY S10 SERINE CARBOXYPEPTIDASE"/>
    <property type="match status" value="1"/>
</dbReference>
<dbReference type="PANTHER" id="PTHR11802:SF3">
    <property type="entry name" value="RETINOID-INDUCIBLE SERINE CARBOXYPEPTIDASE"/>
    <property type="match status" value="1"/>
</dbReference>
<accession>A0A840S3K9</accession>
<evidence type="ECO:0000313" key="8">
    <source>
        <dbReference type="Proteomes" id="UP000554837"/>
    </source>
</evidence>
<evidence type="ECO:0000256" key="2">
    <source>
        <dbReference type="ARBA" id="ARBA00022670"/>
    </source>
</evidence>
<keyword evidence="4" id="KW-0378">Hydrolase</keyword>
<dbReference type="InterPro" id="IPR001563">
    <property type="entry name" value="Peptidase_S10"/>
</dbReference>
<dbReference type="GO" id="GO:0004185">
    <property type="term" value="F:serine-type carboxypeptidase activity"/>
    <property type="evidence" value="ECO:0007669"/>
    <property type="project" value="InterPro"/>
</dbReference>
<dbReference type="AlphaFoldDB" id="A0A840S3K9"/>
<gene>
    <name evidence="7" type="ORF">HNQ51_001627</name>
</gene>
<keyword evidence="5" id="KW-0325">Glycoprotein</keyword>
<feature type="region of interest" description="Disordered" evidence="6">
    <location>
        <begin position="1"/>
        <end position="20"/>
    </location>
</feature>
<organism evidence="7 8">
    <name type="scientific">Inhella inkyongensis</name>
    <dbReference type="NCBI Taxonomy" id="392593"/>
    <lineage>
        <taxon>Bacteria</taxon>
        <taxon>Pseudomonadati</taxon>
        <taxon>Pseudomonadota</taxon>
        <taxon>Betaproteobacteria</taxon>
        <taxon>Burkholderiales</taxon>
        <taxon>Sphaerotilaceae</taxon>
        <taxon>Inhella</taxon>
    </lineage>
</organism>
<keyword evidence="1 7" id="KW-0121">Carboxypeptidase</keyword>
<evidence type="ECO:0000256" key="3">
    <source>
        <dbReference type="ARBA" id="ARBA00022729"/>
    </source>
</evidence>
<dbReference type="Proteomes" id="UP000554837">
    <property type="component" value="Unassembled WGS sequence"/>
</dbReference>
<comment type="caution">
    <text evidence="7">The sequence shown here is derived from an EMBL/GenBank/DDBJ whole genome shotgun (WGS) entry which is preliminary data.</text>
</comment>
<proteinExistence type="predicted"/>
<evidence type="ECO:0000256" key="5">
    <source>
        <dbReference type="ARBA" id="ARBA00023180"/>
    </source>
</evidence>
<dbReference type="EMBL" id="JACHHO010000002">
    <property type="protein sequence ID" value="MBB5204313.1"/>
    <property type="molecule type" value="Genomic_DNA"/>
</dbReference>
<dbReference type="Gene3D" id="3.40.50.1820">
    <property type="entry name" value="alpha/beta hydrolase"/>
    <property type="match status" value="1"/>
</dbReference>